<proteinExistence type="predicted"/>
<reference evidence="1 2" key="1">
    <citation type="journal article" date="2016" name="Stand. Genomic Sci.">
        <title>Complete genome sequence and genomic characterization of Microcystis panniformis FACHB 1757 by third-generation sequencing.</title>
        <authorList>
            <person name="Zhang J.Y."/>
            <person name="Guan R."/>
            <person name="Zhang H.J."/>
            <person name="Li H."/>
            <person name="Xiao P."/>
            <person name="Yu G.L."/>
            <person name="Du L."/>
            <person name="Cao D.M."/>
            <person name="Zhu B.C."/>
            <person name="Li R.H."/>
            <person name="Lu Z.H."/>
        </authorList>
    </citation>
    <scope>NUCLEOTIDE SEQUENCE [LARGE SCALE GENOMIC DNA]</scope>
    <source>
        <strain evidence="1 2">FACHB-1757</strain>
    </source>
</reference>
<gene>
    <name evidence="1" type="ORF">VL20_5659</name>
</gene>
<accession>A0A0K1S8L8</accession>
<evidence type="ECO:0000313" key="1">
    <source>
        <dbReference type="EMBL" id="AKV70477.1"/>
    </source>
</evidence>
<name>A0A0K1S8L8_9CHRO</name>
<keyword evidence="2" id="KW-1185">Reference proteome</keyword>
<evidence type="ECO:0000313" key="2">
    <source>
        <dbReference type="Proteomes" id="UP000068167"/>
    </source>
</evidence>
<dbReference type="Proteomes" id="UP000068167">
    <property type="component" value="Chromosome"/>
</dbReference>
<dbReference type="PATRIC" id="fig|1638788.3.peg.5703"/>
<dbReference type="AlphaFoldDB" id="A0A0K1S8L8"/>
<sequence>MANPHRLRIDYRVEATDKTAKDYQNQEDVIAESSVEVIPDASFNCP</sequence>
<dbReference type="EMBL" id="CP011339">
    <property type="protein sequence ID" value="AKV70477.1"/>
    <property type="molecule type" value="Genomic_DNA"/>
</dbReference>
<protein>
    <submittedName>
        <fullName evidence="1">Uncharacterized protein</fullName>
    </submittedName>
</protein>
<dbReference type="KEGG" id="mpk:VL20_5659"/>
<organism evidence="1 2">
    <name type="scientific">Microcystis panniformis FACHB-1757</name>
    <dbReference type="NCBI Taxonomy" id="1638788"/>
    <lineage>
        <taxon>Bacteria</taxon>
        <taxon>Bacillati</taxon>
        <taxon>Cyanobacteriota</taxon>
        <taxon>Cyanophyceae</taxon>
        <taxon>Oscillatoriophycideae</taxon>
        <taxon>Chroococcales</taxon>
        <taxon>Microcystaceae</taxon>
        <taxon>Microcystis</taxon>
    </lineage>
</organism>